<dbReference type="SUPFAM" id="SSF55073">
    <property type="entry name" value="Nucleotide cyclase"/>
    <property type="match status" value="1"/>
</dbReference>
<name>A0ABQ6Z134_9ENTE</name>
<dbReference type="Gene3D" id="3.30.70.270">
    <property type="match status" value="1"/>
</dbReference>
<feature type="domain" description="GGDEF" evidence="2">
    <location>
        <begin position="257"/>
        <end position="386"/>
    </location>
</feature>
<dbReference type="InterPro" id="IPR050469">
    <property type="entry name" value="Diguanylate_Cyclase"/>
</dbReference>
<evidence type="ECO:0000313" key="4">
    <source>
        <dbReference type="Proteomes" id="UP000782705"/>
    </source>
</evidence>
<proteinExistence type="predicted"/>
<keyword evidence="1" id="KW-0812">Transmembrane</keyword>
<dbReference type="Proteomes" id="UP000782705">
    <property type="component" value="Unassembled WGS sequence"/>
</dbReference>
<evidence type="ECO:0000259" key="2">
    <source>
        <dbReference type="PROSITE" id="PS50887"/>
    </source>
</evidence>
<feature type="transmembrane region" description="Helical" evidence="1">
    <location>
        <begin position="185"/>
        <end position="208"/>
    </location>
</feature>
<dbReference type="SMART" id="SM00267">
    <property type="entry name" value="GGDEF"/>
    <property type="match status" value="1"/>
</dbReference>
<keyword evidence="4" id="KW-1185">Reference proteome</keyword>
<organism evidence="3 4">
    <name type="scientific">Candidatus Enterococcus willemsii</name>
    <dbReference type="NCBI Taxonomy" id="1857215"/>
    <lineage>
        <taxon>Bacteria</taxon>
        <taxon>Bacillati</taxon>
        <taxon>Bacillota</taxon>
        <taxon>Bacilli</taxon>
        <taxon>Lactobacillales</taxon>
        <taxon>Enterococcaceae</taxon>
        <taxon>Enterococcus</taxon>
    </lineage>
</organism>
<keyword evidence="1" id="KW-1133">Transmembrane helix</keyword>
<dbReference type="CDD" id="cd01949">
    <property type="entry name" value="GGDEF"/>
    <property type="match status" value="1"/>
</dbReference>
<evidence type="ECO:0000313" key="3">
    <source>
        <dbReference type="EMBL" id="KAF1305074.1"/>
    </source>
</evidence>
<dbReference type="PROSITE" id="PS50887">
    <property type="entry name" value="GGDEF"/>
    <property type="match status" value="1"/>
</dbReference>
<comment type="caution">
    <text evidence="3">The sequence shown here is derived from an EMBL/GenBank/DDBJ whole genome shotgun (WGS) entry which is preliminary data.</text>
</comment>
<dbReference type="InterPro" id="IPR043128">
    <property type="entry name" value="Rev_trsase/Diguanyl_cyclase"/>
</dbReference>
<dbReference type="PANTHER" id="PTHR45138:SF9">
    <property type="entry name" value="DIGUANYLATE CYCLASE DGCM-RELATED"/>
    <property type="match status" value="1"/>
</dbReference>
<dbReference type="NCBIfam" id="TIGR00254">
    <property type="entry name" value="GGDEF"/>
    <property type="match status" value="1"/>
</dbReference>
<evidence type="ECO:0000256" key="1">
    <source>
        <dbReference type="SAM" id="Phobius"/>
    </source>
</evidence>
<feature type="transmembrane region" description="Helical" evidence="1">
    <location>
        <begin position="106"/>
        <end position="122"/>
    </location>
</feature>
<accession>A0ABQ6Z134</accession>
<feature type="transmembrane region" description="Helical" evidence="1">
    <location>
        <begin position="152"/>
        <end position="170"/>
    </location>
</feature>
<dbReference type="Pfam" id="PF00990">
    <property type="entry name" value="GGDEF"/>
    <property type="match status" value="1"/>
</dbReference>
<feature type="transmembrane region" description="Helical" evidence="1">
    <location>
        <begin position="40"/>
        <end position="59"/>
    </location>
</feature>
<dbReference type="InterPro" id="IPR000160">
    <property type="entry name" value="GGDEF_dom"/>
</dbReference>
<dbReference type="EMBL" id="MAEL01000023">
    <property type="protein sequence ID" value="KAF1305074.1"/>
    <property type="molecule type" value="Genomic_DNA"/>
</dbReference>
<feature type="transmembrane region" description="Helical" evidence="1">
    <location>
        <begin position="71"/>
        <end position="94"/>
    </location>
</feature>
<feature type="transmembrane region" description="Helical" evidence="1">
    <location>
        <begin position="128"/>
        <end position="145"/>
    </location>
</feature>
<protein>
    <recommendedName>
        <fullName evidence="2">GGDEF domain-containing protein</fullName>
    </recommendedName>
</protein>
<reference evidence="3 4" key="1">
    <citation type="submission" date="2016-06" db="EMBL/GenBank/DDBJ databases">
        <title>Four novel species of enterococci isolated from chicken manure.</title>
        <authorList>
            <person name="Van Tyne D."/>
        </authorList>
    </citation>
    <scope>NUCLEOTIDE SEQUENCE [LARGE SCALE GENOMIC DNA]</scope>
    <source>
        <strain evidence="3 4">CU12B</strain>
    </source>
</reference>
<sequence length="386" mass="45015">MVEHIRQFINPYNFATSRVTEIQKEYTKIDENWLAIQLKVGAYLSLMTFFIELLLSVYISQTVLVTTTLPLYFLKYLIIPSTLNFLLLLLGFWMNKYSNMSQQKRMYGISVIITCICFILTTAHNIFIPIYAVYLISIVLTGVYAKPNLTKIIGILSISLFFISEFIIKWDPNTPDFFTNPMRRIGIILLFILILIFTILCVIGMYFLQKKYIASINLEIEHQRLEYQLQFDELTGIYNRLGLNVALKAVEEESESNDYILAMVDVDHFKQINDRFGHPMGDQCLKDISNILKMNEDEYLSFRFGGDEFCLLFQDVTMEQAVMVCRKIQQEVQSLAYSEYPDLQLTASFGLSEYRSEVGITELFIRSDYALYKAKKIRNHIRVFDT</sequence>
<gene>
    <name evidence="3" type="ORF">BAU17_04675</name>
</gene>
<dbReference type="PANTHER" id="PTHR45138">
    <property type="entry name" value="REGULATORY COMPONENTS OF SENSORY TRANSDUCTION SYSTEM"/>
    <property type="match status" value="1"/>
</dbReference>
<keyword evidence="1" id="KW-0472">Membrane</keyword>
<dbReference type="InterPro" id="IPR029787">
    <property type="entry name" value="Nucleotide_cyclase"/>
</dbReference>
<dbReference type="RefSeq" id="WP_161901380.1">
    <property type="nucleotide sequence ID" value="NZ_MAEL01000023.1"/>
</dbReference>